<keyword evidence="3" id="KW-1185">Reference proteome</keyword>
<evidence type="ECO:0000259" key="1">
    <source>
        <dbReference type="PROSITE" id="PS51094"/>
    </source>
</evidence>
<dbReference type="CDD" id="cd00211">
    <property type="entry name" value="PTS_IIA_fru"/>
    <property type="match status" value="1"/>
</dbReference>
<evidence type="ECO:0000313" key="2">
    <source>
        <dbReference type="EMBL" id="SFK31163.1"/>
    </source>
</evidence>
<dbReference type="InterPro" id="IPR002178">
    <property type="entry name" value="PTS_EIIA_type-2_dom"/>
</dbReference>
<dbReference type="EMBL" id="FOSJ01000022">
    <property type="protein sequence ID" value="SFK31163.1"/>
    <property type="molecule type" value="Genomic_DNA"/>
</dbReference>
<dbReference type="PROSITE" id="PS51094">
    <property type="entry name" value="PTS_EIIA_TYPE_2"/>
    <property type="match status" value="1"/>
</dbReference>
<evidence type="ECO:0000313" key="3">
    <source>
        <dbReference type="Proteomes" id="UP000199589"/>
    </source>
</evidence>
<feature type="domain" description="PTS EIIA type-2" evidence="1">
    <location>
        <begin position="5"/>
        <end position="152"/>
    </location>
</feature>
<dbReference type="PANTHER" id="PTHR47738">
    <property type="entry name" value="PTS SYSTEM FRUCTOSE-LIKE EIIA COMPONENT-RELATED"/>
    <property type="match status" value="1"/>
</dbReference>
<dbReference type="AlphaFoldDB" id="A0A1I3YHD5"/>
<dbReference type="OrthoDB" id="370976at2"/>
<dbReference type="SUPFAM" id="SSF55804">
    <property type="entry name" value="Phoshotransferase/anion transport protein"/>
    <property type="match status" value="1"/>
</dbReference>
<dbReference type="Gene3D" id="3.40.930.10">
    <property type="entry name" value="Mannitol-specific EII, Chain A"/>
    <property type="match status" value="1"/>
</dbReference>
<dbReference type="PANTHER" id="PTHR47738:SF3">
    <property type="entry name" value="PHOSPHOTRANSFERASE SYSTEM MANNITOL_FRUCTOSE-SPECIFIC IIA DOMAIN CONTAINING PROTEIN"/>
    <property type="match status" value="1"/>
</dbReference>
<sequence length="158" mass="18377">MNIEEFLSEDFIWLNEPVKSQLDVFEKVFTKCQDKGFVSEEFLEKIKEREKVFPTGLQLDGYGVAIPHTDPECVNKQFIAVFTPEEDVSFKRMDDSTAEVKVKIIFVLGLNQPHSQLAMLQELMVLLQDKEAVENLRNTTDKKQMIEYLSDLSKQKQR</sequence>
<accession>A0A1I3YHD5</accession>
<proteinExistence type="predicted"/>
<dbReference type="InterPro" id="IPR016152">
    <property type="entry name" value="PTrfase/Anion_transptr"/>
</dbReference>
<dbReference type="Pfam" id="PF00359">
    <property type="entry name" value="PTS_EIIA_2"/>
    <property type="match status" value="1"/>
</dbReference>
<dbReference type="Proteomes" id="UP000199589">
    <property type="component" value="Unassembled WGS sequence"/>
</dbReference>
<name>A0A1I3YHD5_9LACT</name>
<protein>
    <submittedName>
        <fullName evidence="2">PTS system D-arabitol-specific IIA component, Gat family</fullName>
    </submittedName>
</protein>
<organism evidence="2 3">
    <name type="scientific">Marinilactibacillus piezotolerans</name>
    <dbReference type="NCBI Taxonomy" id="258723"/>
    <lineage>
        <taxon>Bacteria</taxon>
        <taxon>Bacillati</taxon>
        <taxon>Bacillota</taxon>
        <taxon>Bacilli</taxon>
        <taxon>Lactobacillales</taxon>
        <taxon>Carnobacteriaceae</taxon>
        <taxon>Marinilactibacillus</taxon>
    </lineage>
</organism>
<gene>
    <name evidence="2" type="ORF">SAMN04488569_102221</name>
</gene>
<dbReference type="InterPro" id="IPR051541">
    <property type="entry name" value="PTS_SugarTrans_NitroReg"/>
</dbReference>
<reference evidence="3" key="1">
    <citation type="submission" date="2016-10" db="EMBL/GenBank/DDBJ databases">
        <authorList>
            <person name="Varghese N."/>
            <person name="Submissions S."/>
        </authorList>
    </citation>
    <scope>NUCLEOTIDE SEQUENCE [LARGE SCALE GENOMIC DNA]</scope>
    <source>
        <strain evidence="3">DSM 16108</strain>
    </source>
</reference>
<dbReference type="RefSeq" id="WP_091897533.1">
    <property type="nucleotide sequence ID" value="NZ_FOSJ01000022.1"/>
</dbReference>